<dbReference type="EMBL" id="CDSF01000133">
    <property type="protein sequence ID" value="CEP02727.1"/>
    <property type="molecule type" value="Genomic_DNA"/>
</dbReference>
<evidence type="ECO:0000313" key="5">
    <source>
        <dbReference type="Proteomes" id="UP000039324"/>
    </source>
</evidence>
<evidence type="ECO:0000256" key="1">
    <source>
        <dbReference type="SAM" id="MobiDB-lite"/>
    </source>
</evidence>
<evidence type="ECO:0000313" key="3">
    <source>
        <dbReference type="EMBL" id="CEP02727.1"/>
    </source>
</evidence>
<feature type="compositionally biased region" description="Acidic residues" evidence="1">
    <location>
        <begin position="140"/>
        <end position="150"/>
    </location>
</feature>
<feature type="transmembrane region" description="Helical" evidence="2">
    <location>
        <begin position="51"/>
        <end position="70"/>
    </location>
</feature>
<reference evidence="3 5" key="1">
    <citation type="submission" date="2015-02" db="EMBL/GenBank/DDBJ databases">
        <authorList>
            <person name="Chooi Y.-H."/>
        </authorList>
    </citation>
    <scope>NUCLEOTIDE SEQUENCE [LARGE SCALE GENOMIC DNA]</scope>
    <source>
        <strain evidence="3">E3</strain>
    </source>
</reference>
<accession>A0A0G4J5E9</accession>
<geneLocation type="mitochondrion" evidence="4"/>
<sequence>MNERADRAGDPLHRVQVRVGQMILTKFQDGTLSDDDMRHLEELRSEAQKRIVKYAFMGALAGALSSVLVARSRGRYGIILGSIGSVLGAQYGWGKSTEPTLQSMLELKTPLGSDTYWPDSPLLEKVKRGDWSERNAMLPDDGDVVLEPPPDDFKDDASEELHERPAPKTNAARRVRFKDERDGSQSVGSAPGRGSRRPRREVTDEGGDTLLDKVDTKKDARRVERNQWGDVVDDE</sequence>
<dbReference type="Proteomes" id="UP000039324">
    <property type="component" value="Unassembled WGS sequence"/>
</dbReference>
<feature type="region of interest" description="Disordered" evidence="1">
    <location>
        <begin position="133"/>
        <end position="235"/>
    </location>
</feature>
<evidence type="ECO:0000313" key="6">
    <source>
        <dbReference type="Proteomes" id="UP000290189"/>
    </source>
</evidence>
<feature type="compositionally biased region" description="Basic and acidic residues" evidence="1">
    <location>
        <begin position="151"/>
        <end position="166"/>
    </location>
</feature>
<name>A0A0G4J5E9_PLABS</name>
<reference evidence="4 6" key="2">
    <citation type="submission" date="2018-03" db="EMBL/GenBank/DDBJ databases">
        <authorList>
            <person name="Fogelqvist J."/>
        </authorList>
    </citation>
    <scope>NUCLEOTIDE SEQUENCE [LARGE SCALE GENOMIC DNA]</scope>
</reference>
<dbReference type="EMBL" id="OVEO01000003">
    <property type="protein sequence ID" value="SPQ94850.1"/>
    <property type="molecule type" value="Genomic_DNA"/>
</dbReference>
<keyword evidence="2" id="KW-0472">Membrane</keyword>
<dbReference type="AlphaFoldDB" id="A0A0G4J5E9"/>
<evidence type="ECO:0000313" key="4">
    <source>
        <dbReference type="EMBL" id="SPQ94850.1"/>
    </source>
</evidence>
<keyword evidence="5" id="KW-1185">Reference proteome</keyword>
<evidence type="ECO:0000256" key="2">
    <source>
        <dbReference type="SAM" id="Phobius"/>
    </source>
</evidence>
<gene>
    <name evidence="3" type="ORF">PBRA_002694</name>
    <name evidence="4" type="ORF">PLBR_LOCUS2065</name>
</gene>
<keyword evidence="4" id="KW-0496">Mitochondrion</keyword>
<keyword evidence="2" id="KW-1133">Transmembrane helix</keyword>
<protein>
    <submittedName>
        <fullName evidence="3">Uncharacterized protein</fullName>
    </submittedName>
</protein>
<feature type="compositionally biased region" description="Basic and acidic residues" evidence="1">
    <location>
        <begin position="210"/>
        <end position="227"/>
    </location>
</feature>
<organism evidence="3 5">
    <name type="scientific">Plasmodiophora brassicae</name>
    <name type="common">Clubroot disease agent</name>
    <dbReference type="NCBI Taxonomy" id="37360"/>
    <lineage>
        <taxon>Eukaryota</taxon>
        <taxon>Sar</taxon>
        <taxon>Rhizaria</taxon>
        <taxon>Endomyxa</taxon>
        <taxon>Phytomyxea</taxon>
        <taxon>Plasmodiophorida</taxon>
        <taxon>Plasmodiophoridae</taxon>
        <taxon>Plasmodiophora</taxon>
    </lineage>
</organism>
<proteinExistence type="predicted"/>
<keyword evidence="2" id="KW-0812">Transmembrane</keyword>
<dbReference type="Proteomes" id="UP000290189">
    <property type="component" value="Unassembled WGS sequence"/>
</dbReference>